<feature type="coiled-coil region" evidence="1">
    <location>
        <begin position="81"/>
        <end position="108"/>
    </location>
</feature>
<dbReference type="EMBL" id="PIYS01000018">
    <property type="protein sequence ID" value="PKF70950.1"/>
    <property type="molecule type" value="Genomic_DNA"/>
</dbReference>
<gene>
    <name evidence="2" type="ORF">CW360_10545</name>
</gene>
<accession>A0A2I0CP81</accession>
<protein>
    <submittedName>
        <fullName evidence="2">TIGR02444 family protein</fullName>
    </submittedName>
</protein>
<comment type="caution">
    <text evidence="2">The sequence shown here is derived from an EMBL/GenBank/DDBJ whole genome shotgun (WGS) entry which is preliminary data.</text>
</comment>
<dbReference type="RefSeq" id="WP_101193676.1">
    <property type="nucleotide sequence ID" value="NZ_PIYS01000018.1"/>
</dbReference>
<name>A0A2I0CP81_9PSED</name>
<evidence type="ECO:0000313" key="3">
    <source>
        <dbReference type="Proteomes" id="UP000242861"/>
    </source>
</evidence>
<dbReference type="InterPro" id="IPR012659">
    <property type="entry name" value="CHP02444"/>
</dbReference>
<dbReference type="NCBIfam" id="TIGR02444">
    <property type="entry name" value="TIGR02444 family protein"/>
    <property type="match status" value="1"/>
</dbReference>
<dbReference type="Pfam" id="PF09523">
    <property type="entry name" value="DUF2390"/>
    <property type="match status" value="1"/>
</dbReference>
<dbReference type="AlphaFoldDB" id="A0A2I0CP81"/>
<organism evidence="2 3">
    <name type="scientific">Pseudomonas fluvialis</name>
    <dbReference type="NCBI Taxonomy" id="1793966"/>
    <lineage>
        <taxon>Bacteria</taxon>
        <taxon>Pseudomonadati</taxon>
        <taxon>Pseudomonadota</taxon>
        <taxon>Gammaproteobacteria</taxon>
        <taxon>Pseudomonadales</taxon>
        <taxon>Pseudomonadaceae</taxon>
        <taxon>Pseudomonas</taxon>
    </lineage>
</organism>
<evidence type="ECO:0000256" key="1">
    <source>
        <dbReference type="SAM" id="Coils"/>
    </source>
</evidence>
<keyword evidence="1" id="KW-0175">Coiled coil</keyword>
<dbReference type="Proteomes" id="UP000242861">
    <property type="component" value="Unassembled WGS sequence"/>
</dbReference>
<reference evidence="3" key="1">
    <citation type="submission" date="2017-12" db="EMBL/GenBank/DDBJ databases">
        <authorList>
            <person name="Yu X.-Y."/>
        </authorList>
    </citation>
    <scope>NUCLEOTIDE SEQUENCE [LARGE SCALE GENOMIC DNA]</scope>
    <source>
        <strain evidence="3">ZYSR67-Z</strain>
    </source>
</reference>
<sequence length="154" mass="17659">MRDALWEFALNLYALPGVADDCLVLQAQGEDVCLLLCLCWLERRGIARSTRAVEQLRELASPWQNEVITPLRLLRQQWRDAAQRDERLTALRDQLKQLELHAEQTLLQRLQAACETWPAGQPAAWLTALPVLQNATNRPLLQRLQQALQQTEIS</sequence>
<evidence type="ECO:0000313" key="2">
    <source>
        <dbReference type="EMBL" id="PKF70950.1"/>
    </source>
</evidence>
<proteinExistence type="predicted"/>